<feature type="transmembrane region" description="Helical" evidence="2">
    <location>
        <begin position="152"/>
        <end position="169"/>
    </location>
</feature>
<organism evidence="3">
    <name type="scientific">Auxenochlorella protothecoides</name>
    <name type="common">Green microalga</name>
    <name type="synonym">Chlorella protothecoides</name>
    <dbReference type="NCBI Taxonomy" id="3075"/>
    <lineage>
        <taxon>Eukaryota</taxon>
        <taxon>Viridiplantae</taxon>
        <taxon>Chlorophyta</taxon>
        <taxon>core chlorophytes</taxon>
        <taxon>Trebouxiophyceae</taxon>
        <taxon>Chlorellales</taxon>
        <taxon>Chlorellaceae</taxon>
        <taxon>Auxenochlorella</taxon>
    </lineage>
</organism>
<proteinExistence type="predicted"/>
<keyword evidence="2" id="KW-0812">Transmembrane</keyword>
<reference evidence="3" key="1">
    <citation type="submission" date="2015-08" db="EMBL/GenBank/DDBJ databases">
        <authorList>
            <person name="Babu N.S."/>
            <person name="Beckwith C.J."/>
            <person name="Beseler K.G."/>
            <person name="Brison A."/>
            <person name="Carone J.V."/>
            <person name="Caskin T.P."/>
            <person name="Diamond M."/>
            <person name="Durham M.E."/>
            <person name="Foxe J.M."/>
            <person name="Go M."/>
            <person name="Henderson B.A."/>
            <person name="Jones I.B."/>
            <person name="McGettigan J.A."/>
            <person name="Micheletti S.J."/>
            <person name="Nasrallah M.E."/>
            <person name="Ortiz D."/>
            <person name="Piller C.R."/>
            <person name="Privatt S.R."/>
            <person name="Schneider S.L."/>
            <person name="Sharp S."/>
            <person name="Smith T.C."/>
            <person name="Stanton J.D."/>
            <person name="Ullery H.E."/>
            <person name="Wilson R.J."/>
            <person name="Serrano M.G."/>
            <person name="Buck G."/>
            <person name="Lee V."/>
            <person name="Wang Y."/>
            <person name="Carvalho R."/>
            <person name="Voegtly L."/>
            <person name="Shi R."/>
            <person name="Duckworth R."/>
            <person name="Johnson A."/>
            <person name="Loviza R."/>
            <person name="Walstead R."/>
            <person name="Shah Z."/>
            <person name="Kiflezghi M."/>
            <person name="Wade K."/>
            <person name="Ball S.L."/>
            <person name="Bradley K.W."/>
            <person name="Asai D.J."/>
            <person name="Bowman C.A."/>
            <person name="Russell D.A."/>
            <person name="Pope W.H."/>
            <person name="Jacobs-Sera D."/>
            <person name="Hendrix R.W."/>
            <person name="Hatfull G.F."/>
        </authorList>
    </citation>
    <scope>NUCLEOTIDE SEQUENCE</scope>
</reference>
<feature type="non-terminal residue" evidence="3">
    <location>
        <position position="1"/>
    </location>
</feature>
<evidence type="ECO:0000256" key="2">
    <source>
        <dbReference type="SAM" id="Phobius"/>
    </source>
</evidence>
<keyword evidence="2" id="KW-1133">Transmembrane helix</keyword>
<feature type="region of interest" description="Disordered" evidence="1">
    <location>
        <begin position="38"/>
        <end position="64"/>
    </location>
</feature>
<name>A0A1D1ZXL8_AUXPR</name>
<sequence>HCPERPRTMHYRLAWGVGAQTPAAYTFSAIRLSRARVHSQHGTRVRAQEPSTSSNGAAPSDERDKELLEKLRLAEVEAAKLRKELETQKAGGGGGKLQPPIRRIDGPGLRRETLFTGDTGDRSWLSEADVSFVTGDDPDAAEAASGVVTRRVLFGGLAAAGALAFALVPTQYMASTPSKPLFFYIAPLLRIQALLPSTVEAVKAGDTQRLKELLASILDSPNNAQSNLRAAAAALEGRGEAERAGILAREVYEYLRSIDYDEYYLTYAAPARGSINIDMNASTAFSLQAVQAAQVNRCVYRDKRREGGFHTVSNGPLQGVSGVPDRHQAVISSSEEMSNR</sequence>
<accession>A0A1D1ZXL8</accession>
<feature type="region of interest" description="Disordered" evidence="1">
    <location>
        <begin position="84"/>
        <end position="103"/>
    </location>
</feature>
<protein>
    <submittedName>
        <fullName evidence="3">Uncharacterized protein</fullName>
    </submittedName>
</protein>
<gene>
    <name evidence="3" type="ORF">g.25064</name>
</gene>
<evidence type="ECO:0000313" key="3">
    <source>
        <dbReference type="EMBL" id="JAT71679.1"/>
    </source>
</evidence>
<dbReference type="AlphaFoldDB" id="A0A1D1ZXL8"/>
<evidence type="ECO:0000256" key="1">
    <source>
        <dbReference type="SAM" id="MobiDB-lite"/>
    </source>
</evidence>
<dbReference type="EMBL" id="GDKF01006943">
    <property type="protein sequence ID" value="JAT71679.1"/>
    <property type="molecule type" value="Transcribed_RNA"/>
</dbReference>
<keyword evidence="2" id="KW-0472">Membrane</keyword>